<dbReference type="Proteomes" id="UP000266385">
    <property type="component" value="Unassembled WGS sequence"/>
</dbReference>
<feature type="compositionally biased region" description="Acidic residues" evidence="1">
    <location>
        <begin position="107"/>
        <end position="118"/>
    </location>
</feature>
<name>A0A399RQD0_9PROT</name>
<comment type="caution">
    <text evidence="2">The sequence shown here is derived from an EMBL/GenBank/DDBJ whole genome shotgun (WGS) entry which is preliminary data.</text>
</comment>
<feature type="compositionally biased region" description="Basic and acidic residues" evidence="1">
    <location>
        <begin position="60"/>
        <end position="69"/>
    </location>
</feature>
<sequence>MPEQEIAIMTSLRFILAGASLVLVGACGGNDEEISQEVGDTQNNPQYVMPGDESDTEQVLTREPDPSRDAEEELIPSPDTQTDLEPEIDAPITPDTGTEPQSVPEDGMPEPETETQPQ</sequence>
<feature type="region of interest" description="Disordered" evidence="1">
    <location>
        <begin position="31"/>
        <end position="118"/>
    </location>
</feature>
<dbReference type="AlphaFoldDB" id="A0A399RQD0"/>
<accession>A0A399RQD0</accession>
<reference evidence="2 3" key="1">
    <citation type="submission" date="2018-08" db="EMBL/GenBank/DDBJ databases">
        <title>Henriciella mobilis sp. nov., isolated from seawater.</title>
        <authorList>
            <person name="Cheng H."/>
            <person name="Wu Y.-H."/>
            <person name="Xu X.-W."/>
            <person name="Guo L.-L."/>
        </authorList>
    </citation>
    <scope>NUCLEOTIDE SEQUENCE [LARGE SCALE GENOMIC DNA]</scope>
    <source>
        <strain evidence="2 3">JN25</strain>
    </source>
</reference>
<dbReference type="EMBL" id="QWFX01000005">
    <property type="protein sequence ID" value="RIJ32424.1"/>
    <property type="molecule type" value="Genomic_DNA"/>
</dbReference>
<organism evidence="2 3">
    <name type="scientific">Henriciella mobilis</name>
    <dbReference type="NCBI Taxonomy" id="2305467"/>
    <lineage>
        <taxon>Bacteria</taxon>
        <taxon>Pseudomonadati</taxon>
        <taxon>Pseudomonadota</taxon>
        <taxon>Alphaproteobacteria</taxon>
        <taxon>Hyphomonadales</taxon>
        <taxon>Hyphomonadaceae</taxon>
        <taxon>Henriciella</taxon>
    </lineage>
</organism>
<proteinExistence type="predicted"/>
<evidence type="ECO:0000313" key="2">
    <source>
        <dbReference type="EMBL" id="RIJ32424.1"/>
    </source>
</evidence>
<protein>
    <submittedName>
        <fullName evidence="2">Uncharacterized protein</fullName>
    </submittedName>
</protein>
<evidence type="ECO:0000256" key="1">
    <source>
        <dbReference type="SAM" id="MobiDB-lite"/>
    </source>
</evidence>
<evidence type="ECO:0000313" key="3">
    <source>
        <dbReference type="Proteomes" id="UP000266385"/>
    </source>
</evidence>
<gene>
    <name evidence="2" type="ORF">D1223_00760</name>
</gene>
<keyword evidence="3" id="KW-1185">Reference proteome</keyword>